<name>A0ABV6EVW4_9BRAD</name>
<dbReference type="Proteomes" id="UP001589775">
    <property type="component" value="Unassembled WGS sequence"/>
</dbReference>
<sequence length="260" mass="28106">MPNNASSRAVRLHQVVLQTALGVLGVCSAIWAAEMLPWAVLVTPARDVAELIASNTPFKPAVLKEVDAELAAARPEMTWTNPVAARASAMITLRLAQDSQARDSSEQVEAAFTLAESGIRAALRLNPSDSSLWTSAYLVRTARAEFNPSDTRLLAQSYVTGPHEGWVSVTRNRLALAAYPILDRRTQDLAISEFSEMVGSGMIDDAAINLLGVGWDQRDGLLASLATVGLPPKEALARRLEDKGARISVPGVRLETRPWR</sequence>
<keyword evidence="2" id="KW-1185">Reference proteome</keyword>
<organism evidence="1 2">
    <name type="scientific">Rhodopseudomonas telluris</name>
    <dbReference type="NCBI Taxonomy" id="644215"/>
    <lineage>
        <taxon>Bacteria</taxon>
        <taxon>Pseudomonadati</taxon>
        <taxon>Pseudomonadota</taxon>
        <taxon>Alphaproteobacteria</taxon>
        <taxon>Hyphomicrobiales</taxon>
        <taxon>Nitrobacteraceae</taxon>
        <taxon>Rhodopseudomonas</taxon>
    </lineage>
</organism>
<gene>
    <name evidence="1" type="ORF">ACFFJ6_17925</name>
</gene>
<evidence type="ECO:0000313" key="2">
    <source>
        <dbReference type="Proteomes" id="UP001589775"/>
    </source>
</evidence>
<dbReference type="RefSeq" id="WP_378390293.1">
    <property type="nucleotide sequence ID" value="NZ_JBHLWM010000008.1"/>
</dbReference>
<reference evidence="1 2" key="1">
    <citation type="submission" date="2024-09" db="EMBL/GenBank/DDBJ databases">
        <authorList>
            <person name="Sun Q."/>
            <person name="Mori K."/>
        </authorList>
    </citation>
    <scope>NUCLEOTIDE SEQUENCE [LARGE SCALE GENOMIC DNA]</scope>
    <source>
        <strain evidence="1 2">KCTC 23279</strain>
    </source>
</reference>
<accession>A0ABV6EVW4</accession>
<protein>
    <submittedName>
        <fullName evidence="1">Uncharacterized protein</fullName>
    </submittedName>
</protein>
<comment type="caution">
    <text evidence="1">The sequence shown here is derived from an EMBL/GenBank/DDBJ whole genome shotgun (WGS) entry which is preliminary data.</text>
</comment>
<proteinExistence type="predicted"/>
<evidence type="ECO:0000313" key="1">
    <source>
        <dbReference type="EMBL" id="MFC0242374.1"/>
    </source>
</evidence>
<dbReference type="EMBL" id="JBHLWM010000008">
    <property type="protein sequence ID" value="MFC0242374.1"/>
    <property type="molecule type" value="Genomic_DNA"/>
</dbReference>